<evidence type="ECO:0000313" key="4">
    <source>
        <dbReference type="Proteomes" id="UP000288212"/>
    </source>
</evidence>
<evidence type="ECO:0000313" key="3">
    <source>
        <dbReference type="EMBL" id="RUO20603.1"/>
    </source>
</evidence>
<dbReference type="EMBL" id="PIPI01000002">
    <property type="protein sequence ID" value="RUO20603.1"/>
    <property type="molecule type" value="Genomic_DNA"/>
</dbReference>
<dbReference type="Gene3D" id="3.40.800.20">
    <property type="entry name" value="Histone deacetylase domain"/>
    <property type="match status" value="1"/>
</dbReference>
<dbReference type="GO" id="GO:0004407">
    <property type="term" value="F:histone deacetylase activity"/>
    <property type="evidence" value="ECO:0007669"/>
    <property type="project" value="TreeGrafter"/>
</dbReference>
<comment type="caution">
    <text evidence="3">The sequence shown here is derived from an EMBL/GenBank/DDBJ whole genome shotgun (WGS) entry which is preliminary data.</text>
</comment>
<dbReference type="RefSeq" id="WP_126791670.1">
    <property type="nucleotide sequence ID" value="NZ_PIPI01000002.1"/>
</dbReference>
<accession>A0A432VVL9</accession>
<evidence type="ECO:0000256" key="1">
    <source>
        <dbReference type="ARBA" id="ARBA00005947"/>
    </source>
</evidence>
<keyword evidence="4" id="KW-1185">Reference proteome</keyword>
<gene>
    <name evidence="3" type="ORF">CWE06_04640</name>
</gene>
<dbReference type="CDD" id="cd11599">
    <property type="entry name" value="HDAC_classII_2"/>
    <property type="match status" value="1"/>
</dbReference>
<dbReference type="PRINTS" id="PR01270">
    <property type="entry name" value="HDASUPER"/>
</dbReference>
<dbReference type="PANTHER" id="PTHR10625">
    <property type="entry name" value="HISTONE DEACETYLASE HDAC1-RELATED"/>
    <property type="match status" value="1"/>
</dbReference>
<proteinExistence type="inferred from homology"/>
<dbReference type="SUPFAM" id="SSF52768">
    <property type="entry name" value="Arginase/deacetylase"/>
    <property type="match status" value="1"/>
</dbReference>
<dbReference type="InterPro" id="IPR023801">
    <property type="entry name" value="His_deacetylse_dom"/>
</dbReference>
<reference evidence="3 4" key="1">
    <citation type="journal article" date="2011" name="Front. Microbiol.">
        <title>Genomic signatures of strain selection and enhancement in Bacillus atrophaeus var. globigii, a historical biowarfare simulant.</title>
        <authorList>
            <person name="Gibbons H.S."/>
            <person name="Broomall S.M."/>
            <person name="McNew L.A."/>
            <person name="Daligault H."/>
            <person name="Chapman C."/>
            <person name="Bruce D."/>
            <person name="Karavis M."/>
            <person name="Krepps M."/>
            <person name="McGregor P.A."/>
            <person name="Hong C."/>
            <person name="Park K.H."/>
            <person name="Akmal A."/>
            <person name="Feldman A."/>
            <person name="Lin J.S."/>
            <person name="Chang W.E."/>
            <person name="Higgs B.W."/>
            <person name="Demirev P."/>
            <person name="Lindquist J."/>
            <person name="Liem A."/>
            <person name="Fochler E."/>
            <person name="Read T.D."/>
            <person name="Tapia R."/>
            <person name="Johnson S."/>
            <person name="Bishop-Lilly K.A."/>
            <person name="Detter C."/>
            <person name="Han C."/>
            <person name="Sozhamannan S."/>
            <person name="Rosenzweig C.N."/>
            <person name="Skowronski E.W."/>
        </authorList>
    </citation>
    <scope>NUCLEOTIDE SEQUENCE [LARGE SCALE GENOMIC DNA]</scope>
    <source>
        <strain evidence="3 4">AK5</strain>
    </source>
</reference>
<evidence type="ECO:0000259" key="2">
    <source>
        <dbReference type="Pfam" id="PF00850"/>
    </source>
</evidence>
<dbReference type="InterPro" id="IPR000286">
    <property type="entry name" value="HDACs"/>
</dbReference>
<dbReference type="InterPro" id="IPR023696">
    <property type="entry name" value="Ureohydrolase_dom_sf"/>
</dbReference>
<dbReference type="PANTHER" id="PTHR10625:SF10">
    <property type="entry name" value="HISTONE DEACETYLASE HDAC1"/>
    <property type="match status" value="1"/>
</dbReference>
<feature type="domain" description="Histone deacetylase" evidence="2">
    <location>
        <begin position="20"/>
        <end position="305"/>
    </location>
</feature>
<name>A0A432VVL9_9GAMM</name>
<dbReference type="OrthoDB" id="9808367at2"/>
<comment type="similarity">
    <text evidence="1">Belongs to the histone deacetylase family.</text>
</comment>
<dbReference type="GO" id="GO:0040029">
    <property type="term" value="P:epigenetic regulation of gene expression"/>
    <property type="evidence" value="ECO:0007669"/>
    <property type="project" value="TreeGrafter"/>
</dbReference>
<organism evidence="3 4">
    <name type="scientific">Aliidiomarina haloalkalitolerans</name>
    <dbReference type="NCBI Taxonomy" id="859059"/>
    <lineage>
        <taxon>Bacteria</taxon>
        <taxon>Pseudomonadati</taxon>
        <taxon>Pseudomonadota</taxon>
        <taxon>Gammaproteobacteria</taxon>
        <taxon>Alteromonadales</taxon>
        <taxon>Idiomarinaceae</taxon>
        <taxon>Aliidiomarina</taxon>
    </lineage>
</organism>
<protein>
    <submittedName>
        <fullName evidence="3">Deacetylase</fullName>
    </submittedName>
</protein>
<dbReference type="Pfam" id="PF00850">
    <property type="entry name" value="Hist_deacetyl"/>
    <property type="match status" value="1"/>
</dbReference>
<dbReference type="AlphaFoldDB" id="A0A432VVL9"/>
<dbReference type="InterPro" id="IPR037138">
    <property type="entry name" value="His_deacetylse_dom_sf"/>
</dbReference>
<sequence length="307" mass="34068">MAITVFSHSYCSLHKVTEVHPERPARLGAINDQLIRSGMEYVLTQKDATPATREDLYRVHDVAYVNDLFAREPKPDESHIWLDPDTLMGPGTLRAALYAAGAGKNAVDEVMQGGNQRTFCAVRPPGHHATRNQAMGFCLFNNIAIAAAYALHEYPIERVAIVDFDVHHGNGTEDIFISDERVLFCSSFQHPLYPDTGADTISPQVINIPLAAGCRGSEWREKVAERWFPAIDHFAPDLIFVSAGFDGHLEDDMAQFNLVEDDYQWIALELAQLADRHCQGRLVAMLEGGYNMSALGRSVVAFLKGLL</sequence>
<dbReference type="Proteomes" id="UP000288212">
    <property type="component" value="Unassembled WGS sequence"/>
</dbReference>